<accession>A0A0S8G4Q3</accession>
<dbReference type="AlphaFoldDB" id="A0A0S8G4Q3"/>
<reference evidence="1 2" key="1">
    <citation type="journal article" date="2015" name="Microbiome">
        <title>Genomic resolution of linkages in carbon, nitrogen, and sulfur cycling among widespread estuary sediment bacteria.</title>
        <authorList>
            <person name="Baker B.J."/>
            <person name="Lazar C.S."/>
            <person name="Teske A.P."/>
            <person name="Dick G.J."/>
        </authorList>
    </citation>
    <scope>NUCLEOTIDE SEQUENCE [LARGE SCALE GENOMIC DNA]</scope>
    <source>
        <strain evidence="1">SM23_40</strain>
    </source>
</reference>
<evidence type="ECO:0000313" key="2">
    <source>
        <dbReference type="Proteomes" id="UP000051717"/>
    </source>
</evidence>
<comment type="caution">
    <text evidence="1">The sequence shown here is derived from an EMBL/GenBank/DDBJ whole genome shotgun (WGS) entry which is preliminary data.</text>
</comment>
<organism evidence="1 2">
    <name type="scientific">candidate division TA06 bacterium SM23_40</name>
    <dbReference type="NCBI Taxonomy" id="1703774"/>
    <lineage>
        <taxon>Bacteria</taxon>
        <taxon>Bacteria division TA06</taxon>
    </lineage>
</organism>
<dbReference type="Proteomes" id="UP000051717">
    <property type="component" value="Unassembled WGS sequence"/>
</dbReference>
<proteinExistence type="predicted"/>
<evidence type="ECO:0000313" key="1">
    <source>
        <dbReference type="EMBL" id="KPK67801.1"/>
    </source>
</evidence>
<dbReference type="InterPro" id="IPR029062">
    <property type="entry name" value="Class_I_gatase-like"/>
</dbReference>
<evidence type="ECO:0008006" key="3">
    <source>
        <dbReference type="Google" id="ProtNLM"/>
    </source>
</evidence>
<name>A0A0S8G4Q3_UNCT6</name>
<protein>
    <recommendedName>
        <fullName evidence="3">ThuA-like domain-containing protein</fullName>
    </recommendedName>
</protein>
<dbReference type="EMBL" id="LJUI01000106">
    <property type="protein sequence ID" value="KPK67801.1"/>
    <property type="molecule type" value="Genomic_DNA"/>
</dbReference>
<dbReference type="PATRIC" id="fig|1703774.3.peg.902"/>
<gene>
    <name evidence="1" type="ORF">AMJ82_09800</name>
</gene>
<dbReference type="SUPFAM" id="SSF52317">
    <property type="entry name" value="Class I glutamine amidotransferase-like"/>
    <property type="match status" value="1"/>
</dbReference>
<sequence length="372" mass="39787">MMNRTVIFAMILVVAGASAVLVAGYGSGTVERGKAIAEGSGNYVPEAPTDDDVYCLLLANSYSDLTATAQDFADNMYGLAFDIFDCVTVTPTIDQLQAYDVVLLFENGIFANAPNVGAVIYDYVTNYDGRVVFATFVWQDWSTWPAGYGWGLMEGICPLIEAGGCEYNYDELDPGSIVPHAVTAGVTSLWCTSFHGGTAMQPGATGLARWSDQTPAMAYDATTGGRMVAISIFPAYENHGNYGIDFGGDFHRVFENALKWAAGMPSVTINLVPDAVFYHPGGTLGYTAILANQTDVAQTFWGKVVADVPGIGQVEVISPRPVTLGPGAYIEKHMAHPIPMAAPLGTYAATAMIGQPPDDLWDQDTFQFEMVP</sequence>